<dbReference type="AlphaFoldDB" id="B4R8B0"/>
<reference evidence="1 2" key="1">
    <citation type="journal article" date="2008" name="BMC Genomics">
        <title>Complete genome of Phenylobacterium zucineum - a novel facultative intracellular bacterium isolated from human erythroleukemia cell line K562.</title>
        <authorList>
            <person name="Luo Y."/>
            <person name="Xu X."/>
            <person name="Ding Z."/>
            <person name="Liu Z."/>
            <person name="Zhang B."/>
            <person name="Yan Z."/>
            <person name="Sun J."/>
            <person name="Hu S."/>
            <person name="Hu X."/>
        </authorList>
    </citation>
    <scope>NUCLEOTIDE SEQUENCE [LARGE SCALE GENOMIC DNA]</scope>
    <source>
        <strain evidence="1 2">HLK1</strain>
    </source>
</reference>
<name>B4R8B0_PHEZH</name>
<dbReference type="HOGENOM" id="CLU_180604_0_0_5"/>
<evidence type="ECO:0000313" key="1">
    <source>
        <dbReference type="EMBL" id="ACG79228.1"/>
    </source>
</evidence>
<dbReference type="Proteomes" id="UP000001868">
    <property type="component" value="Chromosome"/>
</dbReference>
<dbReference type="KEGG" id="pzu:PHZ_c2819"/>
<proteinExistence type="predicted"/>
<evidence type="ECO:0000313" key="2">
    <source>
        <dbReference type="Proteomes" id="UP000001868"/>
    </source>
</evidence>
<keyword evidence="2" id="KW-1185">Reference proteome</keyword>
<gene>
    <name evidence="1" type="ordered locus">PHZ_c2819</name>
</gene>
<evidence type="ECO:0008006" key="3">
    <source>
        <dbReference type="Google" id="ProtNLM"/>
    </source>
</evidence>
<accession>B4R8B0</accession>
<dbReference type="EMBL" id="CP000747">
    <property type="protein sequence ID" value="ACG79228.1"/>
    <property type="molecule type" value="Genomic_DNA"/>
</dbReference>
<sequence>MYDPLKWPQAAAEVELAPATPRRHLFLVEAADAPDTLAKLLTPFVVAGARLAQVDYRARDGLAAVRLEVAEVDAAAAELIRRRLAGFPIVRQAGLGWRAESRL</sequence>
<organism evidence="1 2">
    <name type="scientific">Phenylobacterium zucineum (strain HLK1)</name>
    <dbReference type="NCBI Taxonomy" id="450851"/>
    <lineage>
        <taxon>Bacteria</taxon>
        <taxon>Pseudomonadati</taxon>
        <taxon>Pseudomonadota</taxon>
        <taxon>Alphaproteobacteria</taxon>
        <taxon>Caulobacterales</taxon>
        <taxon>Caulobacteraceae</taxon>
        <taxon>Phenylobacterium</taxon>
    </lineage>
</organism>
<dbReference type="RefSeq" id="WP_012523366.1">
    <property type="nucleotide sequence ID" value="NC_011144.1"/>
</dbReference>
<protein>
    <recommendedName>
        <fullName evidence="3">ACT domain-containing protein</fullName>
    </recommendedName>
</protein>